<comment type="subcellular location">
    <subcellularLocation>
        <location evidence="1">Membrane</location>
    </subcellularLocation>
</comment>
<sequence length="344" mass="40448">MGVGYLPILFIGLISDFISIRVFSAKAMRTKQINLYLLLISITDMFILLDTMCSFTAVGFGYLIKWRWLVQMSEKIFPYTYPLFTTLYTLSVWTTMFMHAHRYFAICYPFKTGRILTLRNTKLFLLLIIICAALFNIYSSFFWRARPCYSSIFKSEFVELYNINTSVRNALIYLYAYLAFVFFAPISALFFFNFMIILEVRNRTVWSKKHLVYSALENRSRKVHAEMKPDNSVKYQSMAREISISTMLVAVVCVFCHLYSWIYISSRKILWTVPWQHVLVMANQLINACIFYLFIDHYRRTVAKFLLPCRYISKHPIDGPSAVTEETNLQTYETTNKKTSKNAK</sequence>
<dbReference type="EMBL" id="JABEBT010000147">
    <property type="protein sequence ID" value="KAF7629193.1"/>
    <property type="molecule type" value="Genomic_DNA"/>
</dbReference>
<evidence type="ECO:0000313" key="8">
    <source>
        <dbReference type="Proteomes" id="UP000605970"/>
    </source>
</evidence>
<evidence type="ECO:0000313" key="7">
    <source>
        <dbReference type="EMBL" id="KAF7629193.1"/>
    </source>
</evidence>
<feature type="transmembrane region" description="Helical" evidence="5">
    <location>
        <begin position="242"/>
        <end position="263"/>
    </location>
</feature>
<dbReference type="InterPro" id="IPR017452">
    <property type="entry name" value="GPCR_Rhodpsn_7TM"/>
</dbReference>
<organism evidence="7 8">
    <name type="scientific">Meloidogyne graminicola</name>
    <dbReference type="NCBI Taxonomy" id="189291"/>
    <lineage>
        <taxon>Eukaryota</taxon>
        <taxon>Metazoa</taxon>
        <taxon>Ecdysozoa</taxon>
        <taxon>Nematoda</taxon>
        <taxon>Chromadorea</taxon>
        <taxon>Rhabditida</taxon>
        <taxon>Tylenchina</taxon>
        <taxon>Tylenchomorpha</taxon>
        <taxon>Tylenchoidea</taxon>
        <taxon>Meloidogynidae</taxon>
        <taxon>Meloidogyninae</taxon>
        <taxon>Meloidogyne</taxon>
    </lineage>
</organism>
<evidence type="ECO:0000256" key="4">
    <source>
        <dbReference type="ARBA" id="ARBA00023136"/>
    </source>
</evidence>
<keyword evidence="3 5" id="KW-1133">Transmembrane helix</keyword>
<keyword evidence="2 5" id="KW-0812">Transmembrane</keyword>
<feature type="transmembrane region" description="Helical" evidence="5">
    <location>
        <begin position="275"/>
        <end position="295"/>
    </location>
</feature>
<dbReference type="PROSITE" id="PS50262">
    <property type="entry name" value="G_PROTEIN_RECEP_F1_2"/>
    <property type="match status" value="1"/>
</dbReference>
<protein>
    <recommendedName>
        <fullName evidence="6">G-protein coupled receptors family 1 profile domain-containing protein</fullName>
    </recommendedName>
</protein>
<dbReference type="PANTHER" id="PTHR46641:SF2">
    <property type="entry name" value="FMRFAMIDE RECEPTOR"/>
    <property type="match status" value="1"/>
</dbReference>
<reference evidence="7" key="1">
    <citation type="journal article" date="2020" name="Ecol. Evol.">
        <title>Genome structure and content of the rice root-knot nematode (Meloidogyne graminicola).</title>
        <authorList>
            <person name="Phan N.T."/>
            <person name="Danchin E.G.J."/>
            <person name="Klopp C."/>
            <person name="Perfus-Barbeoch L."/>
            <person name="Kozlowski D.K."/>
            <person name="Koutsovoulos G.D."/>
            <person name="Lopez-Roques C."/>
            <person name="Bouchez O."/>
            <person name="Zahm M."/>
            <person name="Besnard G."/>
            <person name="Bellafiore S."/>
        </authorList>
    </citation>
    <scope>NUCLEOTIDE SEQUENCE</scope>
    <source>
        <strain evidence="7">VN-18</strain>
    </source>
</reference>
<dbReference type="InterPro" id="IPR052954">
    <property type="entry name" value="GPCR-Ligand_Int"/>
</dbReference>
<dbReference type="Gene3D" id="1.20.1070.10">
    <property type="entry name" value="Rhodopsin 7-helix transmembrane proteins"/>
    <property type="match status" value="1"/>
</dbReference>
<dbReference type="PANTHER" id="PTHR46641">
    <property type="entry name" value="FMRFAMIDE RECEPTOR-RELATED"/>
    <property type="match status" value="1"/>
</dbReference>
<dbReference type="OrthoDB" id="5889550at2759"/>
<feature type="transmembrane region" description="Helical" evidence="5">
    <location>
        <begin position="123"/>
        <end position="143"/>
    </location>
</feature>
<feature type="transmembrane region" description="Helical" evidence="5">
    <location>
        <begin position="6"/>
        <end position="23"/>
    </location>
</feature>
<name>A0A8S9ZDD1_9BILA</name>
<proteinExistence type="predicted"/>
<dbReference type="AlphaFoldDB" id="A0A8S9ZDD1"/>
<feature type="domain" description="G-protein coupled receptors family 1 profile" evidence="6">
    <location>
        <begin position="15"/>
        <end position="255"/>
    </location>
</feature>
<evidence type="ECO:0000256" key="3">
    <source>
        <dbReference type="ARBA" id="ARBA00022989"/>
    </source>
</evidence>
<dbReference type="InterPro" id="IPR000276">
    <property type="entry name" value="GPCR_Rhodpsn"/>
</dbReference>
<accession>A0A8S9ZDD1</accession>
<dbReference type="Proteomes" id="UP000605970">
    <property type="component" value="Unassembled WGS sequence"/>
</dbReference>
<keyword evidence="4 5" id="KW-0472">Membrane</keyword>
<evidence type="ECO:0000256" key="5">
    <source>
        <dbReference type="SAM" id="Phobius"/>
    </source>
</evidence>
<gene>
    <name evidence="7" type="ORF">Mgra_00009303</name>
</gene>
<dbReference type="SUPFAM" id="SSF81321">
    <property type="entry name" value="Family A G protein-coupled receptor-like"/>
    <property type="match status" value="1"/>
</dbReference>
<feature type="transmembrane region" description="Helical" evidence="5">
    <location>
        <begin position="35"/>
        <end position="64"/>
    </location>
</feature>
<evidence type="ECO:0000259" key="6">
    <source>
        <dbReference type="PROSITE" id="PS50262"/>
    </source>
</evidence>
<evidence type="ECO:0000256" key="1">
    <source>
        <dbReference type="ARBA" id="ARBA00004370"/>
    </source>
</evidence>
<evidence type="ECO:0000256" key="2">
    <source>
        <dbReference type="ARBA" id="ARBA00022692"/>
    </source>
</evidence>
<dbReference type="GO" id="GO:0004930">
    <property type="term" value="F:G protein-coupled receptor activity"/>
    <property type="evidence" value="ECO:0007669"/>
    <property type="project" value="InterPro"/>
</dbReference>
<comment type="caution">
    <text evidence="7">The sequence shown here is derived from an EMBL/GenBank/DDBJ whole genome shotgun (WGS) entry which is preliminary data.</text>
</comment>
<dbReference type="Pfam" id="PF00001">
    <property type="entry name" value="7tm_1"/>
    <property type="match status" value="1"/>
</dbReference>
<feature type="transmembrane region" description="Helical" evidence="5">
    <location>
        <begin position="172"/>
        <end position="198"/>
    </location>
</feature>
<feature type="transmembrane region" description="Helical" evidence="5">
    <location>
        <begin position="76"/>
        <end position="96"/>
    </location>
</feature>
<keyword evidence="8" id="KW-1185">Reference proteome</keyword>
<dbReference type="GO" id="GO:0016020">
    <property type="term" value="C:membrane"/>
    <property type="evidence" value="ECO:0007669"/>
    <property type="project" value="UniProtKB-SubCell"/>
</dbReference>
<dbReference type="CDD" id="cd14978">
    <property type="entry name" value="7tmA_FMRFamide_R-like"/>
    <property type="match status" value="1"/>
</dbReference>